<feature type="domain" description="Response regulatory" evidence="3">
    <location>
        <begin position="10"/>
        <end position="126"/>
    </location>
</feature>
<dbReference type="EMBL" id="AONG01000012">
    <property type="protein sequence ID" value="KIQ68867.1"/>
    <property type="molecule type" value="Genomic_DNA"/>
</dbReference>
<sequence>MIPDLCLVAKILLADDDPDYTATFGRAMDALGHRFASVATGEDIAAAVVETRPDIVFLDVLMPGGGAISRLHELRAAHPHLPIVVITGNAAVYDSPIVTEGMRTANARVPKTISLLQLAEIIDRLTG</sequence>
<accession>A0A0D0Q915</accession>
<evidence type="ECO:0000259" key="3">
    <source>
        <dbReference type="PROSITE" id="PS50110"/>
    </source>
</evidence>
<dbReference type="PANTHER" id="PTHR44591">
    <property type="entry name" value="STRESS RESPONSE REGULATOR PROTEIN 1"/>
    <property type="match status" value="1"/>
</dbReference>
<dbReference type="Gene3D" id="3.40.50.2300">
    <property type="match status" value="1"/>
</dbReference>
<dbReference type="CDD" id="cd00156">
    <property type="entry name" value="REC"/>
    <property type="match status" value="1"/>
</dbReference>
<dbReference type="GO" id="GO:0000160">
    <property type="term" value="P:phosphorelay signal transduction system"/>
    <property type="evidence" value="ECO:0007669"/>
    <property type="project" value="InterPro"/>
</dbReference>
<dbReference type="eggNOG" id="COG0745">
    <property type="taxonomic scope" value="Bacteria"/>
</dbReference>
<dbReference type="PANTHER" id="PTHR44591:SF3">
    <property type="entry name" value="RESPONSE REGULATORY DOMAIN-CONTAINING PROTEIN"/>
    <property type="match status" value="1"/>
</dbReference>
<dbReference type="InterPro" id="IPR050595">
    <property type="entry name" value="Bact_response_regulator"/>
</dbReference>
<dbReference type="PROSITE" id="PS50110">
    <property type="entry name" value="RESPONSE_REGULATORY"/>
    <property type="match status" value="1"/>
</dbReference>
<dbReference type="Proteomes" id="UP000035100">
    <property type="component" value="Unassembled WGS sequence"/>
</dbReference>
<proteinExistence type="predicted"/>
<dbReference type="AlphaFoldDB" id="A0A0D0Q915"/>
<evidence type="ECO:0000256" key="1">
    <source>
        <dbReference type="ARBA" id="ARBA00022553"/>
    </source>
</evidence>
<evidence type="ECO:0000256" key="2">
    <source>
        <dbReference type="PROSITE-ProRule" id="PRU00169"/>
    </source>
</evidence>
<gene>
    <name evidence="4" type="ORF">Wenmar_02596</name>
</gene>
<keyword evidence="5" id="KW-1185">Reference proteome</keyword>
<evidence type="ECO:0000313" key="5">
    <source>
        <dbReference type="Proteomes" id="UP000035100"/>
    </source>
</evidence>
<dbReference type="SUPFAM" id="SSF52172">
    <property type="entry name" value="CheY-like"/>
    <property type="match status" value="1"/>
</dbReference>
<keyword evidence="1 2" id="KW-0597">Phosphoprotein</keyword>
<name>A0A0D0Q915_9RHOB</name>
<dbReference type="InterPro" id="IPR001789">
    <property type="entry name" value="Sig_transdc_resp-reg_receiver"/>
</dbReference>
<dbReference type="PATRIC" id="fig|1123501.6.peg.2708"/>
<dbReference type="Pfam" id="PF00072">
    <property type="entry name" value="Response_reg"/>
    <property type="match status" value="1"/>
</dbReference>
<organism evidence="4 5">
    <name type="scientific">Wenxinia marina DSM 24838</name>
    <dbReference type="NCBI Taxonomy" id="1123501"/>
    <lineage>
        <taxon>Bacteria</taxon>
        <taxon>Pseudomonadati</taxon>
        <taxon>Pseudomonadota</taxon>
        <taxon>Alphaproteobacteria</taxon>
        <taxon>Rhodobacterales</taxon>
        <taxon>Roseobacteraceae</taxon>
        <taxon>Wenxinia</taxon>
    </lineage>
</organism>
<comment type="caution">
    <text evidence="4">The sequence shown here is derived from an EMBL/GenBank/DDBJ whole genome shotgun (WGS) entry which is preliminary data.</text>
</comment>
<evidence type="ECO:0000313" key="4">
    <source>
        <dbReference type="EMBL" id="KIQ68867.1"/>
    </source>
</evidence>
<protein>
    <submittedName>
        <fullName evidence="4">Response regulator</fullName>
    </submittedName>
</protein>
<dbReference type="STRING" id="1123501.Wenmar_02596"/>
<dbReference type="SMART" id="SM00448">
    <property type="entry name" value="REC"/>
    <property type="match status" value="1"/>
</dbReference>
<feature type="modified residue" description="4-aspartylphosphate" evidence="2">
    <location>
        <position position="59"/>
    </location>
</feature>
<dbReference type="InterPro" id="IPR011006">
    <property type="entry name" value="CheY-like_superfamily"/>
</dbReference>
<reference evidence="4 5" key="1">
    <citation type="submission" date="2013-01" db="EMBL/GenBank/DDBJ databases">
        <authorList>
            <person name="Fiebig A."/>
            <person name="Goeker M."/>
            <person name="Klenk H.-P.P."/>
        </authorList>
    </citation>
    <scope>NUCLEOTIDE SEQUENCE [LARGE SCALE GENOMIC DNA]</scope>
    <source>
        <strain evidence="4 5">DSM 24838</strain>
    </source>
</reference>